<dbReference type="Pfam" id="PF03242">
    <property type="entry name" value="LEA_3a"/>
    <property type="match status" value="1"/>
</dbReference>
<dbReference type="InParanoid" id="A0A6I9U631"/>
<keyword evidence="2" id="KW-1185">Reference proteome</keyword>
<dbReference type="OrthoDB" id="1930788at2759"/>
<feature type="region of interest" description="Disordered" evidence="1">
    <location>
        <begin position="37"/>
        <end position="56"/>
    </location>
</feature>
<organism evidence="2 3">
    <name type="scientific">Sesamum indicum</name>
    <name type="common">Oriental sesame</name>
    <name type="synonym">Sesamum orientale</name>
    <dbReference type="NCBI Taxonomy" id="4182"/>
    <lineage>
        <taxon>Eukaryota</taxon>
        <taxon>Viridiplantae</taxon>
        <taxon>Streptophyta</taxon>
        <taxon>Embryophyta</taxon>
        <taxon>Tracheophyta</taxon>
        <taxon>Spermatophyta</taxon>
        <taxon>Magnoliopsida</taxon>
        <taxon>eudicotyledons</taxon>
        <taxon>Gunneridae</taxon>
        <taxon>Pentapetalae</taxon>
        <taxon>asterids</taxon>
        <taxon>lamiids</taxon>
        <taxon>Lamiales</taxon>
        <taxon>Pedaliaceae</taxon>
        <taxon>Sesamum</taxon>
    </lineage>
</organism>
<dbReference type="PANTHER" id="PTHR35109">
    <property type="entry name" value="GLUTAMATE RACEMASE"/>
    <property type="match status" value="1"/>
</dbReference>
<reference evidence="3" key="1">
    <citation type="submission" date="2025-08" db="UniProtKB">
        <authorList>
            <consortium name="RefSeq"/>
        </authorList>
    </citation>
    <scope>IDENTIFICATION</scope>
</reference>
<feature type="compositionally biased region" description="Polar residues" evidence="1">
    <location>
        <begin position="37"/>
        <end position="50"/>
    </location>
</feature>
<dbReference type="GeneID" id="105172680"/>
<name>A0A6I9U631_SESIN</name>
<evidence type="ECO:0000256" key="1">
    <source>
        <dbReference type="SAM" id="MobiDB-lite"/>
    </source>
</evidence>
<evidence type="ECO:0000313" key="3">
    <source>
        <dbReference type="RefSeq" id="XP_011092522.1"/>
    </source>
</evidence>
<accession>A0A6I9U631</accession>
<dbReference type="InterPro" id="IPR004926">
    <property type="entry name" value="LEA_3a"/>
</dbReference>
<evidence type="ECO:0000313" key="2">
    <source>
        <dbReference type="Proteomes" id="UP000504604"/>
    </source>
</evidence>
<proteinExistence type="predicted"/>
<dbReference type="PANTHER" id="PTHR35109:SF1">
    <property type="entry name" value="GLUTAMATE RACEMASE"/>
    <property type="match status" value="1"/>
</dbReference>
<sequence>MARAGILIKNYTKVLSVGPFSSVPGIGFRRCMSKTVAAQNHHTKSSNKVTQGPAKEEEWVREDTGSCWMPHPRTGIYFPKGQEWVMEDIPNDAASFDCTFWLRSIDGVDHDKPDPHHI</sequence>
<protein>
    <submittedName>
        <fullName evidence="3">Uncharacterized protein LOC105172680</fullName>
    </submittedName>
</protein>
<gene>
    <name evidence="3" type="primary">LOC105172680</name>
</gene>
<dbReference type="KEGG" id="sind:105172680"/>
<dbReference type="AlphaFoldDB" id="A0A6I9U631"/>
<dbReference type="Proteomes" id="UP000504604">
    <property type="component" value="Linkage group LG10"/>
</dbReference>
<dbReference type="RefSeq" id="XP_011092522.1">
    <property type="nucleotide sequence ID" value="XM_011094220.2"/>
</dbReference>